<dbReference type="Gene3D" id="2.130.10.80">
    <property type="entry name" value="Galactose oxidase/kelch, beta-propeller"/>
    <property type="match status" value="1"/>
</dbReference>
<feature type="domain" description="Galactose oxidase-like Early set" evidence="3">
    <location>
        <begin position="132"/>
        <end position="239"/>
    </location>
</feature>
<dbReference type="AlphaFoldDB" id="A0A1R3HY73"/>
<proteinExistence type="predicted"/>
<dbReference type="EMBL" id="AWUE01019219">
    <property type="protein sequence ID" value="OMO75303.1"/>
    <property type="molecule type" value="Genomic_DNA"/>
</dbReference>
<feature type="domain" description="Glyoxal oxidase N-terminal" evidence="2">
    <location>
        <begin position="1"/>
        <end position="123"/>
    </location>
</feature>
<comment type="caution">
    <text evidence="4">The sequence shown here is derived from an EMBL/GenBank/DDBJ whole genome shotgun (WGS) entry which is preliminary data.</text>
</comment>
<dbReference type="InterPro" id="IPR013783">
    <property type="entry name" value="Ig-like_fold"/>
</dbReference>
<dbReference type="InterPro" id="IPR015202">
    <property type="entry name" value="GO-like_E_set"/>
</dbReference>
<accession>A0A1R3HY73</accession>
<dbReference type="Proteomes" id="UP000187203">
    <property type="component" value="Unassembled WGS sequence"/>
</dbReference>
<dbReference type="PANTHER" id="PTHR32208:SF62">
    <property type="entry name" value="OXIDASE, PUTATIVE, EXPRESSED-RELATED"/>
    <property type="match status" value="1"/>
</dbReference>
<dbReference type="SUPFAM" id="SSF81296">
    <property type="entry name" value="E set domains"/>
    <property type="match status" value="1"/>
</dbReference>
<dbReference type="Pfam" id="PF07250">
    <property type="entry name" value="Glyoxal_oxid_N"/>
    <property type="match status" value="1"/>
</dbReference>
<dbReference type="OrthoDB" id="2019572at2759"/>
<dbReference type="CDD" id="cd02851">
    <property type="entry name" value="E_set_GO_C"/>
    <property type="match status" value="1"/>
</dbReference>
<name>A0A1R3HY73_9ROSI</name>
<protein>
    <submittedName>
        <fullName evidence="4">Galactose oxidase/kelch, beta-propeller</fullName>
    </submittedName>
</protein>
<dbReference type="InterPro" id="IPR037293">
    <property type="entry name" value="Gal_Oxidase_central_sf"/>
</dbReference>
<evidence type="ECO:0000256" key="1">
    <source>
        <dbReference type="ARBA" id="ARBA00022729"/>
    </source>
</evidence>
<dbReference type="Pfam" id="PF09118">
    <property type="entry name" value="GO-like_E_set"/>
    <property type="match status" value="1"/>
</dbReference>
<dbReference type="InterPro" id="IPR014756">
    <property type="entry name" value="Ig_E-set"/>
</dbReference>
<reference evidence="5" key="1">
    <citation type="submission" date="2013-09" db="EMBL/GenBank/DDBJ databases">
        <title>Corchorus olitorius genome sequencing.</title>
        <authorList>
            <person name="Alam M."/>
            <person name="Haque M.S."/>
            <person name="Islam M.S."/>
            <person name="Emdad E.M."/>
            <person name="Islam M.M."/>
            <person name="Ahmed B."/>
            <person name="Halim A."/>
            <person name="Hossen Q.M.M."/>
            <person name="Hossain M.Z."/>
            <person name="Ahmed R."/>
            <person name="Khan M.M."/>
            <person name="Islam R."/>
            <person name="Rashid M.M."/>
            <person name="Khan S.A."/>
            <person name="Rahman M.S."/>
            <person name="Alam M."/>
            <person name="Yahiya A.S."/>
            <person name="Khan M.S."/>
            <person name="Azam M.S."/>
            <person name="Haque T."/>
            <person name="Lashkar M.Z.H."/>
            <person name="Akhand A.I."/>
            <person name="Morshed G."/>
            <person name="Roy S."/>
            <person name="Uddin K.S."/>
            <person name="Rabeya T."/>
            <person name="Hossain A.S."/>
            <person name="Chowdhury A."/>
            <person name="Snigdha A.R."/>
            <person name="Mortoza M.S."/>
            <person name="Matin S.A."/>
            <person name="Hoque S.M.E."/>
            <person name="Islam M.K."/>
            <person name="Roy D.K."/>
            <person name="Haider R."/>
            <person name="Moosa M.M."/>
            <person name="Elias S.M."/>
            <person name="Hasan A.M."/>
            <person name="Jahan S."/>
            <person name="Shafiuddin M."/>
            <person name="Mahmood N."/>
            <person name="Shommy N.S."/>
        </authorList>
    </citation>
    <scope>NUCLEOTIDE SEQUENCE [LARGE SCALE GENOMIC DNA]</scope>
    <source>
        <strain evidence="5">cv. O-4</strain>
    </source>
</reference>
<dbReference type="InterPro" id="IPR011043">
    <property type="entry name" value="Gal_Oxase/kelch_b-propeller"/>
</dbReference>
<dbReference type="SUPFAM" id="SSF50965">
    <property type="entry name" value="Galactose oxidase, central domain"/>
    <property type="match status" value="1"/>
</dbReference>
<evidence type="ECO:0000313" key="5">
    <source>
        <dbReference type="Proteomes" id="UP000187203"/>
    </source>
</evidence>
<dbReference type="STRING" id="93759.A0A1R3HY73"/>
<evidence type="ECO:0000259" key="2">
    <source>
        <dbReference type="Pfam" id="PF07250"/>
    </source>
</evidence>
<dbReference type="InterPro" id="IPR009880">
    <property type="entry name" value="Glyoxal_oxidase_N"/>
</dbReference>
<gene>
    <name evidence="4" type="ORF">COLO4_26203</name>
</gene>
<dbReference type="PANTHER" id="PTHR32208">
    <property type="entry name" value="SECRETED PROTEIN-RELATED"/>
    <property type="match status" value="1"/>
</dbReference>
<keyword evidence="5" id="KW-1185">Reference proteome</keyword>
<evidence type="ECO:0000259" key="3">
    <source>
        <dbReference type="Pfam" id="PF09118"/>
    </source>
</evidence>
<sequence>MEITQPDPQWVMETMPMPRVMGDMVTLPNGQVLIVNGAGSGAAGWDQARDPVLSPVLYRPHGEMGSRFQTLNPSKTPRMYHSTATLVRDGRVLVGGSNPNEHYNFTGIAFPTELSLEAFSPEYLDATFDDLRPTIIAPTPNSIPGVVGYKEKVTIQVRISGTLVETMLMVNLIFPAFTTHSFSMNQRLLQLGYEKVTSLGNLTYNIEVMTPSSTNLAPRGFYLLFVVHQDIPSEGIWLKLEE</sequence>
<evidence type="ECO:0000313" key="4">
    <source>
        <dbReference type="EMBL" id="OMO75303.1"/>
    </source>
</evidence>
<keyword evidence="1" id="KW-0732">Signal</keyword>
<organism evidence="4 5">
    <name type="scientific">Corchorus olitorius</name>
    <dbReference type="NCBI Taxonomy" id="93759"/>
    <lineage>
        <taxon>Eukaryota</taxon>
        <taxon>Viridiplantae</taxon>
        <taxon>Streptophyta</taxon>
        <taxon>Embryophyta</taxon>
        <taxon>Tracheophyta</taxon>
        <taxon>Spermatophyta</taxon>
        <taxon>Magnoliopsida</taxon>
        <taxon>eudicotyledons</taxon>
        <taxon>Gunneridae</taxon>
        <taxon>Pentapetalae</taxon>
        <taxon>rosids</taxon>
        <taxon>malvids</taxon>
        <taxon>Malvales</taxon>
        <taxon>Malvaceae</taxon>
        <taxon>Grewioideae</taxon>
        <taxon>Apeibeae</taxon>
        <taxon>Corchorus</taxon>
    </lineage>
</organism>
<dbReference type="Gene3D" id="2.60.40.10">
    <property type="entry name" value="Immunoglobulins"/>
    <property type="match status" value="1"/>
</dbReference>